<organism evidence="1 2">
    <name type="scientific">Xylanimonas ulmi</name>
    <dbReference type="NCBI Taxonomy" id="228973"/>
    <lineage>
        <taxon>Bacteria</taxon>
        <taxon>Bacillati</taxon>
        <taxon>Actinomycetota</taxon>
        <taxon>Actinomycetes</taxon>
        <taxon>Micrococcales</taxon>
        <taxon>Promicromonosporaceae</taxon>
        <taxon>Xylanimonas</taxon>
    </lineage>
</organism>
<dbReference type="EMBL" id="SGWX01000001">
    <property type="protein sequence ID" value="RZS62227.1"/>
    <property type="molecule type" value="Genomic_DNA"/>
</dbReference>
<gene>
    <name evidence="1" type="ORF">EV386_2551</name>
</gene>
<sequence length="121" mass="13596">MVPRFTHPAFHSTTFDAVRYGDTWNGFATPIVDRATLEELLDVLDDNYVRGWVDGEDVLRVEYFDGRGRPGMFDDVSPLPDGTYDLGRLGWTFELAEDPVVDDVDPLTLLDASHAARDMGM</sequence>
<evidence type="ECO:0000313" key="1">
    <source>
        <dbReference type="EMBL" id="RZS62227.1"/>
    </source>
</evidence>
<accession>A0A4Q7M5H2</accession>
<dbReference type="OrthoDB" id="4775424at2"/>
<dbReference type="RefSeq" id="WP_130415514.1">
    <property type="nucleotide sequence ID" value="NZ_SGWX01000001.1"/>
</dbReference>
<proteinExistence type="predicted"/>
<dbReference type="Proteomes" id="UP000293852">
    <property type="component" value="Unassembled WGS sequence"/>
</dbReference>
<evidence type="ECO:0000313" key="2">
    <source>
        <dbReference type="Proteomes" id="UP000293852"/>
    </source>
</evidence>
<protein>
    <submittedName>
        <fullName evidence="1">Uncharacterized protein</fullName>
    </submittedName>
</protein>
<keyword evidence="2" id="KW-1185">Reference proteome</keyword>
<dbReference type="AlphaFoldDB" id="A0A4Q7M5H2"/>
<reference evidence="1 2" key="1">
    <citation type="submission" date="2019-02" db="EMBL/GenBank/DDBJ databases">
        <title>Sequencing the genomes of 1000 actinobacteria strains.</title>
        <authorList>
            <person name="Klenk H.-P."/>
        </authorList>
    </citation>
    <scope>NUCLEOTIDE SEQUENCE [LARGE SCALE GENOMIC DNA]</scope>
    <source>
        <strain evidence="1 2">DSM 16932</strain>
    </source>
</reference>
<comment type="caution">
    <text evidence="1">The sequence shown here is derived from an EMBL/GenBank/DDBJ whole genome shotgun (WGS) entry which is preliminary data.</text>
</comment>
<name>A0A4Q7M5H2_9MICO</name>